<dbReference type="InterPro" id="IPR029058">
    <property type="entry name" value="AB_hydrolase_fold"/>
</dbReference>
<gene>
    <name evidence="3" type="ORF">T069G_07704</name>
</gene>
<dbReference type="Proteomes" id="UP001140511">
    <property type="component" value="Unassembled WGS sequence"/>
</dbReference>
<keyword evidence="4" id="KW-1185">Reference proteome</keyword>
<dbReference type="EMBL" id="JAOPEN010000005">
    <property type="protein sequence ID" value="KAJ4856807.1"/>
    <property type="molecule type" value="Genomic_DNA"/>
</dbReference>
<proteinExistence type="predicted"/>
<evidence type="ECO:0000313" key="4">
    <source>
        <dbReference type="Proteomes" id="UP001140511"/>
    </source>
</evidence>
<comment type="caution">
    <text evidence="3">The sequence shown here is derived from an EMBL/GenBank/DDBJ whole genome shotgun (WGS) entry which is preliminary data.</text>
</comment>
<dbReference type="InterPro" id="IPR050300">
    <property type="entry name" value="GDXG_lipolytic_enzyme"/>
</dbReference>
<evidence type="ECO:0000256" key="1">
    <source>
        <dbReference type="ARBA" id="ARBA00022801"/>
    </source>
</evidence>
<accession>A0A9W9E4Z1</accession>
<name>A0A9W9E4Z1_9HYPO</name>
<dbReference type="RefSeq" id="XP_056025863.1">
    <property type="nucleotide sequence ID" value="XM_056174914.1"/>
</dbReference>
<evidence type="ECO:0000259" key="2">
    <source>
        <dbReference type="Pfam" id="PF07859"/>
    </source>
</evidence>
<evidence type="ECO:0000313" key="3">
    <source>
        <dbReference type="EMBL" id="KAJ4856807.1"/>
    </source>
</evidence>
<dbReference type="SUPFAM" id="SSF53474">
    <property type="entry name" value="alpha/beta-Hydrolases"/>
    <property type="match status" value="1"/>
</dbReference>
<feature type="domain" description="Alpha/beta hydrolase fold-3" evidence="2">
    <location>
        <begin position="88"/>
        <end position="299"/>
    </location>
</feature>
<dbReference type="GeneID" id="80869602"/>
<dbReference type="Pfam" id="PF07859">
    <property type="entry name" value="Abhydrolase_3"/>
    <property type="match status" value="1"/>
</dbReference>
<sequence length="324" mass="35753">MSNFKFDTEFYGVMKTQLESPTPPEPQNAYEVRESSTVFLKAIAKAFPAVKGIEEQVFSTTSYDGAVVNVTRFASQSAIKSDTPLPAVLWIHGGGMVSGTVAIYARITAYLAEQLGYPVFAVEQRSAPEYSAKESLEDCYAALAWLSKNAKELNVDAAKLSVMGDSAGGLMSASTALNARDRKLSPPLAKQVLIYPALDDRTPSTEKDPRKDFLLWTERSTVIVWDAYLARGQYEKKNVEIPQNAIPARVEDLSGLPLTYIDCGTVDLFLEEDLTYVKRLIKAGVNVELHVQPGLPHGWELVGTSVGWFKAALETRINFIKRDF</sequence>
<organism evidence="3 4">
    <name type="scientific">Trichoderma breve</name>
    <dbReference type="NCBI Taxonomy" id="2034170"/>
    <lineage>
        <taxon>Eukaryota</taxon>
        <taxon>Fungi</taxon>
        <taxon>Dikarya</taxon>
        <taxon>Ascomycota</taxon>
        <taxon>Pezizomycotina</taxon>
        <taxon>Sordariomycetes</taxon>
        <taxon>Hypocreomycetidae</taxon>
        <taxon>Hypocreales</taxon>
        <taxon>Hypocreaceae</taxon>
        <taxon>Trichoderma</taxon>
    </lineage>
</organism>
<dbReference type="PANTHER" id="PTHR48081:SF8">
    <property type="entry name" value="ALPHA_BETA HYDROLASE FOLD-3 DOMAIN-CONTAINING PROTEIN-RELATED"/>
    <property type="match status" value="1"/>
</dbReference>
<dbReference type="InterPro" id="IPR013094">
    <property type="entry name" value="AB_hydrolase_3"/>
</dbReference>
<dbReference type="AlphaFoldDB" id="A0A9W9E4Z1"/>
<keyword evidence="1 3" id="KW-0378">Hydrolase</keyword>
<dbReference type="Gene3D" id="3.40.50.1820">
    <property type="entry name" value="alpha/beta hydrolase"/>
    <property type="match status" value="1"/>
</dbReference>
<dbReference type="PANTHER" id="PTHR48081">
    <property type="entry name" value="AB HYDROLASE SUPERFAMILY PROTEIN C4A8.06C"/>
    <property type="match status" value="1"/>
</dbReference>
<dbReference type="GO" id="GO:0016787">
    <property type="term" value="F:hydrolase activity"/>
    <property type="evidence" value="ECO:0007669"/>
    <property type="project" value="UniProtKB-KW"/>
</dbReference>
<reference evidence="3" key="1">
    <citation type="submission" date="2022-09" db="EMBL/GenBank/DDBJ databases">
        <title>Chromosome-level assembly of Trichoderma breve T069, a fungus used in development of biopesticide product.</title>
        <authorList>
            <person name="Lin R."/>
            <person name="Liu T."/>
        </authorList>
    </citation>
    <scope>NUCLEOTIDE SEQUENCE</scope>
    <source>
        <strain evidence="3">T069</strain>
    </source>
</reference>
<protein>
    <submittedName>
        <fullName evidence="3">Alpha/beta hydrolase fold domain-containing protein</fullName>
    </submittedName>
</protein>